<dbReference type="RefSeq" id="WP_088618081.1">
    <property type="nucleotide sequence ID" value="NZ_CP022129.1"/>
</dbReference>
<dbReference type="Gene3D" id="2.60.120.10">
    <property type="entry name" value="Jelly Rolls"/>
    <property type="match status" value="2"/>
</dbReference>
<feature type="binding site" evidence="2">
    <location>
        <position position="112"/>
    </location>
    <ligand>
        <name>Fe cation</name>
        <dbReference type="ChEBI" id="CHEBI:24875"/>
    </ligand>
</feature>
<dbReference type="SUPFAM" id="SSF51182">
    <property type="entry name" value="RmlC-like cupins"/>
    <property type="match status" value="1"/>
</dbReference>
<dbReference type="PANTHER" id="PTHR13903">
    <property type="entry name" value="PIRIN-RELATED"/>
    <property type="match status" value="1"/>
</dbReference>
<keyword evidence="2" id="KW-0408">Iron</keyword>
<feature type="domain" description="Pirin N-terminal" evidence="4">
    <location>
        <begin position="37"/>
        <end position="128"/>
    </location>
</feature>
<proteinExistence type="inferred from homology"/>
<evidence type="ECO:0000256" key="2">
    <source>
        <dbReference type="PIRSR" id="PIRSR006232-1"/>
    </source>
</evidence>
<keyword evidence="6" id="KW-0560">Oxidoreductase</keyword>
<sequence>MTTNPTLSQPRHLAQVINGQRTSDGAGVKLKRIISPTPSNAFDPFILLDEFASDEATDYIGGFPEHPHRGFETVTYMLAGAMLHRDHLGNQGHLRAGDVQWMTAAHGIIHSEMPEQTDGLMQGFQLWLNLPAKDKMKPPHYQDIAAADIPCLSLAEGGSIKVIAGDYADGQTTVTGAVSGAATQPLYFDISLSPGQQLTVPVALTHTAVLYVYQGMLNVDTDGGVLTAGQLGQLTDGDGIILSTGASPAKLLLLAAQPLGEPVVQSGPFVMNTMAEIEQAFRDYRAGVLTTL</sequence>
<evidence type="ECO:0000259" key="4">
    <source>
        <dbReference type="Pfam" id="PF02678"/>
    </source>
</evidence>
<evidence type="ECO:0000259" key="5">
    <source>
        <dbReference type="Pfam" id="PF05726"/>
    </source>
</evidence>
<evidence type="ECO:0000313" key="6">
    <source>
        <dbReference type="EMBL" id="ASF45198.1"/>
    </source>
</evidence>
<dbReference type="AlphaFoldDB" id="A0A1Z4BVA0"/>
<protein>
    <submittedName>
        <fullName evidence="6">Quercetin 2,3-dioxygenase</fullName>
    </submittedName>
</protein>
<evidence type="ECO:0000256" key="1">
    <source>
        <dbReference type="ARBA" id="ARBA00008416"/>
    </source>
</evidence>
<evidence type="ECO:0000256" key="3">
    <source>
        <dbReference type="RuleBase" id="RU003457"/>
    </source>
</evidence>
<dbReference type="InterPro" id="IPR008778">
    <property type="entry name" value="Pirin_C_dom"/>
</dbReference>
<feature type="domain" description="Pirin C-terminal" evidence="5">
    <location>
        <begin position="187"/>
        <end position="288"/>
    </location>
</feature>
<keyword evidence="6" id="KW-0223">Dioxygenase</keyword>
<feature type="binding site" evidence="2">
    <location>
        <position position="68"/>
    </location>
    <ligand>
        <name>Fe cation</name>
        <dbReference type="ChEBI" id="CHEBI:24875"/>
    </ligand>
</feature>
<dbReference type="GO" id="GO:0051213">
    <property type="term" value="F:dioxygenase activity"/>
    <property type="evidence" value="ECO:0007669"/>
    <property type="project" value="UniProtKB-KW"/>
</dbReference>
<accession>A0A1Z4BVA0</accession>
<gene>
    <name evidence="6" type="ORF">CEK71_03475</name>
</gene>
<dbReference type="InterPro" id="IPR003829">
    <property type="entry name" value="Pirin_N_dom"/>
</dbReference>
<keyword evidence="7" id="KW-1185">Reference proteome</keyword>
<organism evidence="6 7">
    <name type="scientific">Methylovulum psychrotolerans</name>
    <dbReference type="NCBI Taxonomy" id="1704499"/>
    <lineage>
        <taxon>Bacteria</taxon>
        <taxon>Pseudomonadati</taxon>
        <taxon>Pseudomonadota</taxon>
        <taxon>Gammaproteobacteria</taxon>
        <taxon>Methylococcales</taxon>
        <taxon>Methylococcaceae</taxon>
        <taxon>Methylovulum</taxon>
    </lineage>
</organism>
<comment type="similarity">
    <text evidence="1 3">Belongs to the pirin family.</text>
</comment>
<reference evidence="6 7" key="1">
    <citation type="submission" date="2017-06" db="EMBL/GenBank/DDBJ databases">
        <title>Genome Sequencing of the methanotroph Methylovulum psychrotolerants str. HV10-M2 isolated from a high-altitude environment.</title>
        <authorList>
            <person name="Mateos-Rivera A."/>
        </authorList>
    </citation>
    <scope>NUCLEOTIDE SEQUENCE [LARGE SCALE GENOMIC DNA]</scope>
    <source>
        <strain evidence="6 7">HV10_M2</strain>
    </source>
</reference>
<dbReference type="GO" id="GO:0046872">
    <property type="term" value="F:metal ion binding"/>
    <property type="evidence" value="ECO:0007669"/>
    <property type="project" value="UniProtKB-KW"/>
</dbReference>
<feature type="binding site" evidence="2">
    <location>
        <position position="110"/>
    </location>
    <ligand>
        <name>Fe cation</name>
        <dbReference type="ChEBI" id="CHEBI:24875"/>
    </ligand>
</feature>
<dbReference type="InterPro" id="IPR012093">
    <property type="entry name" value="Pirin"/>
</dbReference>
<dbReference type="Pfam" id="PF05726">
    <property type="entry name" value="Pirin_C"/>
    <property type="match status" value="1"/>
</dbReference>
<evidence type="ECO:0000313" key="7">
    <source>
        <dbReference type="Proteomes" id="UP000197019"/>
    </source>
</evidence>
<dbReference type="Pfam" id="PF02678">
    <property type="entry name" value="Pirin"/>
    <property type="match status" value="1"/>
</dbReference>
<name>A0A1Z4BVA0_9GAMM</name>
<dbReference type="KEGG" id="mpsy:CEK71_03475"/>
<dbReference type="CDD" id="cd02909">
    <property type="entry name" value="cupin_pirin_N"/>
    <property type="match status" value="1"/>
</dbReference>
<keyword evidence="2" id="KW-0479">Metal-binding</keyword>
<comment type="cofactor">
    <cofactor evidence="2">
        <name>Fe cation</name>
        <dbReference type="ChEBI" id="CHEBI:24875"/>
    </cofactor>
    <text evidence="2">Binds 1 Fe cation per subunit.</text>
</comment>
<dbReference type="CDD" id="cd02247">
    <property type="entry name" value="cupin_pirin_C"/>
    <property type="match status" value="1"/>
</dbReference>
<dbReference type="InterPro" id="IPR011051">
    <property type="entry name" value="RmlC_Cupin_sf"/>
</dbReference>
<dbReference type="PANTHER" id="PTHR13903:SF8">
    <property type="entry name" value="PIRIN"/>
    <property type="match status" value="1"/>
</dbReference>
<dbReference type="EMBL" id="CP022129">
    <property type="protein sequence ID" value="ASF45198.1"/>
    <property type="molecule type" value="Genomic_DNA"/>
</dbReference>
<dbReference type="InterPro" id="IPR014710">
    <property type="entry name" value="RmlC-like_jellyroll"/>
</dbReference>
<dbReference type="Proteomes" id="UP000197019">
    <property type="component" value="Chromosome"/>
</dbReference>
<dbReference type="OrthoDB" id="9780903at2"/>
<dbReference type="PIRSF" id="PIRSF006232">
    <property type="entry name" value="Pirin"/>
    <property type="match status" value="1"/>
</dbReference>
<feature type="binding site" evidence="2">
    <location>
        <position position="66"/>
    </location>
    <ligand>
        <name>Fe cation</name>
        <dbReference type="ChEBI" id="CHEBI:24875"/>
    </ligand>
</feature>